<dbReference type="Pfam" id="PF14824">
    <property type="entry name" value="Sirohm_synth_M"/>
    <property type="match status" value="1"/>
</dbReference>
<dbReference type="PANTHER" id="PTHR35330:SF1">
    <property type="entry name" value="SIROHEME BIOSYNTHESIS PROTEIN MET8"/>
    <property type="match status" value="1"/>
</dbReference>
<dbReference type="GO" id="GO:0043115">
    <property type="term" value="F:precorrin-2 dehydrogenase activity"/>
    <property type="evidence" value="ECO:0007669"/>
    <property type="project" value="UniProtKB-EC"/>
</dbReference>
<dbReference type="Gene3D" id="3.40.50.720">
    <property type="entry name" value="NAD(P)-binding Rossmann-like Domain"/>
    <property type="match status" value="1"/>
</dbReference>
<evidence type="ECO:0000313" key="9">
    <source>
        <dbReference type="EMBL" id="TAA75427.1"/>
    </source>
</evidence>
<name>A0A521G338_9BACT</name>
<comment type="caution">
    <text evidence="9">The sequence shown here is derived from an EMBL/GenBank/DDBJ whole genome shotgun (WGS) entry which is preliminary data.</text>
</comment>
<evidence type="ECO:0000256" key="6">
    <source>
        <dbReference type="ARBA" id="ARBA00047561"/>
    </source>
</evidence>
<feature type="domain" description="Siroheme synthase central" evidence="8">
    <location>
        <begin position="117"/>
        <end position="143"/>
    </location>
</feature>
<keyword evidence="9" id="KW-0456">Lyase</keyword>
<dbReference type="SUPFAM" id="SSF75615">
    <property type="entry name" value="Siroheme synthase middle domains-like"/>
    <property type="match status" value="1"/>
</dbReference>
<evidence type="ECO:0000256" key="4">
    <source>
        <dbReference type="ARBA" id="ARBA00023027"/>
    </source>
</evidence>
<dbReference type="NCBIfam" id="TIGR01470">
    <property type="entry name" value="cysG_Nterm"/>
    <property type="match status" value="1"/>
</dbReference>
<evidence type="ECO:0000259" key="8">
    <source>
        <dbReference type="Pfam" id="PF14824"/>
    </source>
</evidence>
<sequence length="220" mass="23898">MYPIFLSISGRRCVVIGGGRVAERKILSLLEAEAHVRVISPQLTDALTALAAEGRIDWLPRCFQSSDLAEALLVFAATDSRYVNEAVARAAAAGGQLVNIADAPELCNFQVPAVVRQGDLSIAVSTNGKSPALAARIRKQIEADYGPEYAVLLELLGRIREQALAGIADGSARRNLFENLLHEDILGWIRNGQGERLRSHLRTVLGPDANFDFSQPENNR</sequence>
<evidence type="ECO:0000313" key="10">
    <source>
        <dbReference type="Proteomes" id="UP000316238"/>
    </source>
</evidence>
<comment type="catalytic activity">
    <reaction evidence="6">
        <text>precorrin-2 + NAD(+) = sirohydrochlorin + NADH + 2 H(+)</text>
        <dbReference type="Rhea" id="RHEA:15613"/>
        <dbReference type="ChEBI" id="CHEBI:15378"/>
        <dbReference type="ChEBI" id="CHEBI:57540"/>
        <dbReference type="ChEBI" id="CHEBI:57945"/>
        <dbReference type="ChEBI" id="CHEBI:58351"/>
        <dbReference type="ChEBI" id="CHEBI:58827"/>
        <dbReference type="EC" id="1.3.1.76"/>
    </reaction>
</comment>
<dbReference type="GO" id="GO:0004325">
    <property type="term" value="F:ferrochelatase activity"/>
    <property type="evidence" value="ECO:0007669"/>
    <property type="project" value="InterPro"/>
</dbReference>
<dbReference type="Gene3D" id="1.10.8.610">
    <property type="entry name" value="SirC, precorrin-2 dehydrogenase, C-terminal helical domain-like"/>
    <property type="match status" value="1"/>
</dbReference>
<protein>
    <recommendedName>
        <fullName evidence="2">precorrin-2 dehydrogenase</fullName>
        <ecNumber evidence="2">1.3.1.76</ecNumber>
    </recommendedName>
</protein>
<dbReference type="Pfam" id="PF13241">
    <property type="entry name" value="NAD_binding_7"/>
    <property type="match status" value="1"/>
</dbReference>
<feature type="domain" description="Sirohaem synthase dimerisation" evidence="7">
    <location>
        <begin position="149"/>
        <end position="203"/>
    </location>
</feature>
<evidence type="ECO:0000259" key="7">
    <source>
        <dbReference type="Pfam" id="PF10414"/>
    </source>
</evidence>
<dbReference type="InterPro" id="IPR028161">
    <property type="entry name" value="Met8-like"/>
</dbReference>
<organism evidence="9 10">
    <name type="scientific">Candidatus Electronema aureum</name>
    <dbReference type="NCBI Taxonomy" id="2005002"/>
    <lineage>
        <taxon>Bacteria</taxon>
        <taxon>Pseudomonadati</taxon>
        <taxon>Thermodesulfobacteriota</taxon>
        <taxon>Desulfobulbia</taxon>
        <taxon>Desulfobulbales</taxon>
        <taxon>Desulfobulbaceae</taxon>
        <taxon>Candidatus Electronema</taxon>
    </lineage>
</organism>
<accession>A0A521G338</accession>
<dbReference type="AlphaFoldDB" id="A0A521G338"/>
<dbReference type="EMBL" id="NQJD01000007">
    <property type="protein sequence ID" value="TAA75427.1"/>
    <property type="molecule type" value="Genomic_DNA"/>
</dbReference>
<comment type="pathway">
    <text evidence="1">Porphyrin-containing compound metabolism; siroheme biosynthesis; sirohydrochlorin from precorrin-2: step 1/1.</text>
</comment>
<dbReference type="InterPro" id="IPR028281">
    <property type="entry name" value="Sirohaem_synthase_central"/>
</dbReference>
<dbReference type="UniPathway" id="UPA00262">
    <property type="reaction ID" value="UER00222"/>
</dbReference>
<dbReference type="InterPro" id="IPR019478">
    <property type="entry name" value="Sirohaem_synthase_dimer_dom"/>
</dbReference>
<dbReference type="EC" id="1.3.1.76" evidence="2"/>
<dbReference type="Proteomes" id="UP000316238">
    <property type="component" value="Unassembled WGS sequence"/>
</dbReference>
<evidence type="ECO:0000256" key="5">
    <source>
        <dbReference type="ARBA" id="ARBA00023244"/>
    </source>
</evidence>
<gene>
    <name evidence="9" type="ORF">CDV28_10774</name>
</gene>
<dbReference type="SUPFAM" id="SSF51735">
    <property type="entry name" value="NAD(P)-binding Rossmann-fold domains"/>
    <property type="match status" value="1"/>
</dbReference>
<dbReference type="InterPro" id="IPR042518">
    <property type="entry name" value="SirC_C"/>
</dbReference>
<keyword evidence="4" id="KW-0520">NAD</keyword>
<reference evidence="9" key="1">
    <citation type="submission" date="2017-07" db="EMBL/GenBank/DDBJ databases">
        <title>The cable genome - Insights into the physiology and evolution of filamentous bacteria capable of sulfide oxidation via long distance electron transfer.</title>
        <authorList>
            <person name="Thorup C."/>
            <person name="Bjerg J.T."/>
            <person name="Schreiber L."/>
            <person name="Nielsen L.P."/>
            <person name="Kjeldsen K.U."/>
            <person name="Boesen T."/>
            <person name="Boggild A."/>
            <person name="Meysman F."/>
            <person name="Geelhoed J."/>
            <person name="Schramm A."/>
        </authorList>
    </citation>
    <scope>NUCLEOTIDE SEQUENCE [LARGE SCALE GENOMIC DNA]</scope>
    <source>
        <strain evidence="9">GS</strain>
    </source>
</reference>
<dbReference type="GO" id="GO:0019354">
    <property type="term" value="P:siroheme biosynthetic process"/>
    <property type="evidence" value="ECO:0007669"/>
    <property type="project" value="UniProtKB-UniPathway"/>
</dbReference>
<dbReference type="Pfam" id="PF10414">
    <property type="entry name" value="CysG_dimeriser"/>
    <property type="match status" value="1"/>
</dbReference>
<proteinExistence type="predicted"/>
<keyword evidence="10" id="KW-1185">Reference proteome</keyword>
<keyword evidence="5" id="KW-0627">Porphyrin biosynthesis</keyword>
<dbReference type="InterPro" id="IPR006367">
    <property type="entry name" value="Sirohaem_synthase_N"/>
</dbReference>
<keyword evidence="3 9" id="KW-0560">Oxidoreductase</keyword>
<evidence type="ECO:0000256" key="1">
    <source>
        <dbReference type="ARBA" id="ARBA00005010"/>
    </source>
</evidence>
<dbReference type="PANTHER" id="PTHR35330">
    <property type="entry name" value="SIROHEME BIOSYNTHESIS PROTEIN MET8"/>
    <property type="match status" value="1"/>
</dbReference>
<evidence type="ECO:0000256" key="2">
    <source>
        <dbReference type="ARBA" id="ARBA00012400"/>
    </source>
</evidence>
<evidence type="ECO:0000256" key="3">
    <source>
        <dbReference type="ARBA" id="ARBA00023002"/>
    </source>
</evidence>
<dbReference type="InterPro" id="IPR036291">
    <property type="entry name" value="NAD(P)-bd_dom_sf"/>
</dbReference>